<keyword evidence="7" id="KW-1185">Reference proteome</keyword>
<dbReference type="HOGENOM" id="CLU_076278_0_0_7"/>
<dbReference type="eggNOG" id="COG0549">
    <property type="taxonomic scope" value="Bacteria"/>
</dbReference>
<dbReference type="GeneID" id="78084863"/>
<dbReference type="STRING" id="563192.HMPREF0179_02741"/>
<evidence type="ECO:0000256" key="2">
    <source>
        <dbReference type="ARBA" id="ARBA00022679"/>
    </source>
</evidence>
<dbReference type="Proteomes" id="UP000006034">
    <property type="component" value="Unassembled WGS sequence"/>
</dbReference>
<accession>E5Y973</accession>
<dbReference type="RefSeq" id="WP_005028783.1">
    <property type="nucleotide sequence ID" value="NZ_KE150238.1"/>
</dbReference>
<dbReference type="GO" id="GO:0008804">
    <property type="term" value="F:carbamate kinase activity"/>
    <property type="evidence" value="ECO:0007669"/>
    <property type="project" value="InterPro"/>
</dbReference>
<evidence type="ECO:0000313" key="6">
    <source>
        <dbReference type="EMBL" id="EFV43427.1"/>
    </source>
</evidence>
<gene>
    <name evidence="6" type="ORF">HMPREF0179_02741</name>
</gene>
<dbReference type="PANTHER" id="PTHR30409">
    <property type="entry name" value="CARBAMATE KINASE"/>
    <property type="match status" value="1"/>
</dbReference>
<proteinExistence type="inferred from homology"/>
<dbReference type="EMBL" id="ADCP02000001">
    <property type="protein sequence ID" value="EFV43427.1"/>
    <property type="molecule type" value="Genomic_DNA"/>
</dbReference>
<evidence type="ECO:0000313" key="7">
    <source>
        <dbReference type="Proteomes" id="UP000006034"/>
    </source>
</evidence>
<sequence length="320" mass="34520">MSRKLAVIAIGGNSLIKHRDKQSVEDQYLALCETMEHIADVIQQGWQVLITHGNGPQVGFIMLRSEIARAVAGMHIVPLVSCVADTQGAIGYQIQQSLDNVLKRRGLTDKTGRTVSLVTQVRVDIADPGFSDPDKFVGEFYAEDQLAELHQQHPDWILKPDANRGWRRVVPSPKPCEIIELDAIKNLLDSGFNVVAVGGGGIPVVRMPEGLFGVDAVIDKDLASSLLATQLGADMLAISTGVESVALNYGTPMQRPLHNVPVSEMERYLAEGHFPAGSMGPKIKAAVDFIRNGGSEVVITSPEYLNAALTKGAGTHITKE</sequence>
<evidence type="ECO:0000256" key="1">
    <source>
        <dbReference type="ARBA" id="ARBA00011066"/>
    </source>
</evidence>
<dbReference type="FunFam" id="3.40.1160.10:FF:000007">
    <property type="entry name" value="Carbamate kinase"/>
    <property type="match status" value="1"/>
</dbReference>
<dbReference type="OrthoDB" id="9766717at2"/>
<dbReference type="GO" id="GO:0005829">
    <property type="term" value="C:cytosol"/>
    <property type="evidence" value="ECO:0007669"/>
    <property type="project" value="TreeGrafter"/>
</dbReference>
<reference evidence="6 7" key="2">
    <citation type="submission" date="2013-04" db="EMBL/GenBank/DDBJ databases">
        <title>The Genome Sequence of Bilophila wadsworthia 3_1_6.</title>
        <authorList>
            <consortium name="The Broad Institute Genomics Platform"/>
            <person name="Earl A."/>
            <person name="Ward D."/>
            <person name="Feldgarden M."/>
            <person name="Gevers D."/>
            <person name="Sibley C."/>
            <person name="Strauss J."/>
            <person name="Allen-Vercoe E."/>
            <person name="Walker B."/>
            <person name="Young S."/>
            <person name="Zeng Q."/>
            <person name="Gargeya S."/>
            <person name="Fitzgerald M."/>
            <person name="Haas B."/>
            <person name="Abouelleil A."/>
            <person name="Allen A.W."/>
            <person name="Alvarado L."/>
            <person name="Arachchi H.M."/>
            <person name="Berlin A.M."/>
            <person name="Chapman S.B."/>
            <person name="Gainer-Dewar J."/>
            <person name="Goldberg J."/>
            <person name="Griggs A."/>
            <person name="Gujja S."/>
            <person name="Hansen M."/>
            <person name="Howarth C."/>
            <person name="Imamovic A."/>
            <person name="Ireland A."/>
            <person name="Larimer J."/>
            <person name="McCowan C."/>
            <person name="Murphy C."/>
            <person name="Pearson M."/>
            <person name="Poon T.W."/>
            <person name="Priest M."/>
            <person name="Roberts A."/>
            <person name="Saif S."/>
            <person name="Shea T."/>
            <person name="Sisk P."/>
            <person name="Sykes S."/>
            <person name="Wortman J."/>
            <person name="Nusbaum C."/>
            <person name="Birren B."/>
        </authorList>
    </citation>
    <scope>NUCLEOTIDE SEQUENCE [LARGE SCALE GENOMIC DNA]</scope>
    <source>
        <strain evidence="6 7">3_1_6</strain>
    </source>
</reference>
<protein>
    <recommendedName>
        <fullName evidence="4">Carbamate kinase</fullName>
    </recommendedName>
</protein>
<reference evidence="6 7" key="1">
    <citation type="submission" date="2010-10" db="EMBL/GenBank/DDBJ databases">
        <authorList>
            <consortium name="The Broad Institute Genome Sequencing Platform"/>
            <person name="Ward D."/>
            <person name="Earl A."/>
            <person name="Feldgarden M."/>
            <person name="Young S.K."/>
            <person name="Gargeya S."/>
            <person name="Zeng Q."/>
            <person name="Alvarado L."/>
            <person name="Berlin A."/>
            <person name="Bochicchio J."/>
            <person name="Chapman S.B."/>
            <person name="Chen Z."/>
            <person name="Freedman E."/>
            <person name="Gellesch M."/>
            <person name="Goldberg J."/>
            <person name="Griggs A."/>
            <person name="Gujja S."/>
            <person name="Heilman E."/>
            <person name="Heiman D."/>
            <person name="Howarth C."/>
            <person name="Mehta T."/>
            <person name="Neiman D."/>
            <person name="Pearson M."/>
            <person name="Roberts A."/>
            <person name="Saif S."/>
            <person name="Shea T."/>
            <person name="Shenoy N."/>
            <person name="Sisk P."/>
            <person name="Stolte C."/>
            <person name="Sykes S."/>
            <person name="White J."/>
            <person name="Yandava C."/>
            <person name="Allen-Vercoe E."/>
            <person name="Sibley C."/>
            <person name="Ambrose C.E."/>
            <person name="Strauss J."/>
            <person name="Daigneault M."/>
            <person name="Haas B."/>
            <person name="Nusbaum C."/>
            <person name="Birren B."/>
        </authorList>
    </citation>
    <scope>NUCLEOTIDE SEQUENCE [LARGE SCALE GENOMIC DNA]</scope>
    <source>
        <strain evidence="6 7">3_1_6</strain>
    </source>
</reference>
<comment type="caution">
    <text evidence="6">The sequence shown here is derived from an EMBL/GenBank/DDBJ whole genome shotgun (WGS) entry which is preliminary data.</text>
</comment>
<dbReference type="PRINTS" id="PR01469">
    <property type="entry name" value="CARBMTKINASE"/>
</dbReference>
<dbReference type="InterPro" id="IPR001048">
    <property type="entry name" value="Asp/Glu/Uridylate_kinase"/>
</dbReference>
<dbReference type="InterPro" id="IPR036393">
    <property type="entry name" value="AceGlu_kinase-like_sf"/>
</dbReference>
<dbReference type="AlphaFoldDB" id="E5Y973"/>
<organism evidence="6 7">
    <name type="scientific">Bilophila wadsworthia (strain 3_1_6)</name>
    <dbReference type="NCBI Taxonomy" id="563192"/>
    <lineage>
        <taxon>Bacteria</taxon>
        <taxon>Pseudomonadati</taxon>
        <taxon>Thermodesulfobacteriota</taxon>
        <taxon>Desulfovibrionia</taxon>
        <taxon>Desulfovibrionales</taxon>
        <taxon>Desulfovibrionaceae</taxon>
        <taxon>Bilophila</taxon>
    </lineage>
</organism>
<comment type="similarity">
    <text evidence="1 4">Belongs to the carbamate kinase family.</text>
</comment>
<dbReference type="PIRSF" id="PIRSF000723">
    <property type="entry name" value="Carbamate_kin"/>
    <property type="match status" value="1"/>
</dbReference>
<feature type="domain" description="Aspartate/glutamate/uridylate kinase" evidence="5">
    <location>
        <begin position="4"/>
        <end position="301"/>
    </location>
</feature>
<evidence type="ECO:0000259" key="5">
    <source>
        <dbReference type="Pfam" id="PF00696"/>
    </source>
</evidence>
<keyword evidence="3 4" id="KW-0418">Kinase</keyword>
<dbReference type="InterPro" id="IPR003964">
    <property type="entry name" value="Carb_kinase"/>
</dbReference>
<dbReference type="SUPFAM" id="SSF53633">
    <property type="entry name" value="Carbamate kinase-like"/>
    <property type="match status" value="1"/>
</dbReference>
<dbReference type="Pfam" id="PF00696">
    <property type="entry name" value="AA_kinase"/>
    <property type="match status" value="1"/>
</dbReference>
<dbReference type="PANTHER" id="PTHR30409:SF1">
    <property type="entry name" value="CARBAMATE KINASE-RELATED"/>
    <property type="match status" value="1"/>
</dbReference>
<name>E5Y973_BILW3</name>
<evidence type="ECO:0000256" key="4">
    <source>
        <dbReference type="PIRNR" id="PIRNR000723"/>
    </source>
</evidence>
<evidence type="ECO:0000256" key="3">
    <source>
        <dbReference type="ARBA" id="ARBA00022777"/>
    </source>
</evidence>
<dbReference type="Gene3D" id="3.40.1160.10">
    <property type="entry name" value="Acetylglutamate kinase-like"/>
    <property type="match status" value="1"/>
</dbReference>
<keyword evidence="2 4" id="KW-0808">Transferase</keyword>
<dbReference type="CDD" id="cd04235">
    <property type="entry name" value="AAK_CK"/>
    <property type="match status" value="1"/>
</dbReference>
<dbReference type="NCBIfam" id="NF009007">
    <property type="entry name" value="PRK12352.1"/>
    <property type="match status" value="1"/>
</dbReference>
<dbReference type="GO" id="GO:0019546">
    <property type="term" value="P:L-arginine deiminase pathway"/>
    <property type="evidence" value="ECO:0007669"/>
    <property type="project" value="TreeGrafter"/>
</dbReference>